<organism evidence="2 3">
    <name type="scientific">Quercus suber</name>
    <name type="common">Cork oak</name>
    <dbReference type="NCBI Taxonomy" id="58331"/>
    <lineage>
        <taxon>Eukaryota</taxon>
        <taxon>Viridiplantae</taxon>
        <taxon>Streptophyta</taxon>
        <taxon>Embryophyta</taxon>
        <taxon>Tracheophyta</taxon>
        <taxon>Spermatophyta</taxon>
        <taxon>Magnoliopsida</taxon>
        <taxon>eudicotyledons</taxon>
        <taxon>Gunneridae</taxon>
        <taxon>Pentapetalae</taxon>
        <taxon>rosids</taxon>
        <taxon>fabids</taxon>
        <taxon>Fagales</taxon>
        <taxon>Fagaceae</taxon>
        <taxon>Quercus</taxon>
    </lineage>
</organism>
<evidence type="ECO:0000313" key="3">
    <source>
        <dbReference type="Proteomes" id="UP000237347"/>
    </source>
</evidence>
<proteinExistence type="predicted"/>
<evidence type="ECO:0000256" key="1">
    <source>
        <dbReference type="SAM" id="MobiDB-lite"/>
    </source>
</evidence>
<feature type="region of interest" description="Disordered" evidence="1">
    <location>
        <begin position="25"/>
        <end position="45"/>
    </location>
</feature>
<evidence type="ECO:0000313" key="2">
    <source>
        <dbReference type="EMBL" id="KAK7828834.1"/>
    </source>
</evidence>
<reference evidence="2 3" key="1">
    <citation type="journal article" date="2018" name="Sci. Data">
        <title>The draft genome sequence of cork oak.</title>
        <authorList>
            <person name="Ramos A.M."/>
            <person name="Usie A."/>
            <person name="Barbosa P."/>
            <person name="Barros P.M."/>
            <person name="Capote T."/>
            <person name="Chaves I."/>
            <person name="Simoes F."/>
            <person name="Abreu I."/>
            <person name="Carrasquinho I."/>
            <person name="Faro C."/>
            <person name="Guimaraes J.B."/>
            <person name="Mendonca D."/>
            <person name="Nobrega F."/>
            <person name="Rodrigues L."/>
            <person name="Saibo N.J.M."/>
            <person name="Varela M.C."/>
            <person name="Egas C."/>
            <person name="Matos J."/>
            <person name="Miguel C.M."/>
            <person name="Oliveira M.M."/>
            <person name="Ricardo C.P."/>
            <person name="Goncalves S."/>
        </authorList>
    </citation>
    <scope>NUCLEOTIDE SEQUENCE [LARGE SCALE GENOMIC DNA]</scope>
    <source>
        <strain evidence="3">cv. HL8</strain>
    </source>
</reference>
<dbReference type="AlphaFoldDB" id="A0AAW0JQA6"/>
<sequence length="65" mass="7240">MTTSPYLLHPVSYYNFCAKFKVQSSRAPAGGGCRGSKPRSRRNTAAINEVWDTDLRKESDAGILY</sequence>
<name>A0AAW0JQA6_QUESU</name>
<gene>
    <name evidence="2" type="ORF">CFP56_029916</name>
</gene>
<dbReference type="Proteomes" id="UP000237347">
    <property type="component" value="Unassembled WGS sequence"/>
</dbReference>
<protein>
    <submittedName>
        <fullName evidence="2">Uncharacterized protein</fullName>
    </submittedName>
</protein>
<keyword evidence="3" id="KW-1185">Reference proteome</keyword>
<accession>A0AAW0JQA6</accession>
<dbReference type="EMBL" id="PKMF04000494">
    <property type="protein sequence ID" value="KAK7828834.1"/>
    <property type="molecule type" value="Genomic_DNA"/>
</dbReference>
<comment type="caution">
    <text evidence="2">The sequence shown here is derived from an EMBL/GenBank/DDBJ whole genome shotgun (WGS) entry which is preliminary data.</text>
</comment>